<evidence type="ECO:0000313" key="2">
    <source>
        <dbReference type="EMBL" id="CAE7223067.1"/>
    </source>
</evidence>
<dbReference type="GO" id="GO:0006310">
    <property type="term" value="P:DNA recombination"/>
    <property type="evidence" value="ECO:0007669"/>
    <property type="project" value="InterPro"/>
</dbReference>
<feature type="region of interest" description="Disordered" evidence="1">
    <location>
        <begin position="1147"/>
        <end position="1167"/>
    </location>
</feature>
<feature type="compositionally biased region" description="Basic and acidic residues" evidence="1">
    <location>
        <begin position="1147"/>
        <end position="1165"/>
    </location>
</feature>
<dbReference type="InterPro" id="IPR013762">
    <property type="entry name" value="Integrase-like_cat_sf"/>
</dbReference>
<organism evidence="2 3">
    <name type="scientific">Symbiodinium natans</name>
    <dbReference type="NCBI Taxonomy" id="878477"/>
    <lineage>
        <taxon>Eukaryota</taxon>
        <taxon>Sar</taxon>
        <taxon>Alveolata</taxon>
        <taxon>Dinophyceae</taxon>
        <taxon>Suessiales</taxon>
        <taxon>Symbiodiniaceae</taxon>
        <taxon>Symbiodinium</taxon>
    </lineage>
</organism>
<dbReference type="PANTHER" id="PTHR22605:SF1">
    <property type="entry name" value="RZ-TYPE DOMAIN-CONTAINING PROTEIN"/>
    <property type="match status" value="1"/>
</dbReference>
<reference evidence="2" key="1">
    <citation type="submission" date="2021-02" db="EMBL/GenBank/DDBJ databases">
        <authorList>
            <person name="Dougan E. K."/>
            <person name="Rhodes N."/>
            <person name="Thang M."/>
            <person name="Chan C."/>
        </authorList>
    </citation>
    <scope>NUCLEOTIDE SEQUENCE</scope>
</reference>
<evidence type="ECO:0000313" key="3">
    <source>
        <dbReference type="Proteomes" id="UP000604046"/>
    </source>
</evidence>
<dbReference type="GO" id="GO:0015074">
    <property type="term" value="P:DNA integration"/>
    <property type="evidence" value="ECO:0007669"/>
    <property type="project" value="InterPro"/>
</dbReference>
<dbReference type="InterPro" id="IPR043502">
    <property type="entry name" value="DNA/RNA_pol_sf"/>
</dbReference>
<dbReference type="PANTHER" id="PTHR22605">
    <property type="entry name" value="RZ-TYPE DOMAIN-CONTAINING PROTEIN"/>
    <property type="match status" value="1"/>
</dbReference>
<keyword evidence="3" id="KW-1185">Reference proteome</keyword>
<gene>
    <name evidence="2" type="ORF">SNAT2548_LOCUS8370</name>
</gene>
<comment type="caution">
    <text evidence="2">The sequence shown here is derived from an EMBL/GenBank/DDBJ whole genome shotgun (WGS) entry which is preliminary data.</text>
</comment>
<dbReference type="InterPro" id="IPR031248">
    <property type="entry name" value="RNF213"/>
</dbReference>
<dbReference type="GO" id="GO:0003677">
    <property type="term" value="F:DNA binding"/>
    <property type="evidence" value="ECO:0007669"/>
    <property type="project" value="InterPro"/>
</dbReference>
<dbReference type="SUPFAM" id="SSF56672">
    <property type="entry name" value="DNA/RNA polymerases"/>
    <property type="match status" value="1"/>
</dbReference>
<dbReference type="GO" id="GO:0004842">
    <property type="term" value="F:ubiquitin-protein transferase activity"/>
    <property type="evidence" value="ECO:0007669"/>
    <property type="project" value="InterPro"/>
</dbReference>
<sequence length="1307" mass="144323">MDETLAELEAEAFSAEHEDPLVPSTPFLAIAGLPVFLTPHATLTNTSEPAGESAPSGWCEVEESEPRGMLWLCRSGHTCAEAEVATNSTRPDPTAEVVVSNAEVADNLVFAEVAPTAVGPPQQATVLSGQEYERALTGALTRCAKKPRLCQPWESDLMSDIFSDQPSFEWAAAPSASLVDILTSDKPEACTPGETIEAILLQHKAPAESCASLLRARPDQTFLQQDSSRKTRAMTMWMETVMPYWRHFQVTRSIVSGMSDTEPTVQQVLETLEATFGRKSASTLYSRALGVHRYLHWCLMHGVQPFPMVERIIWSHVSELATLCRPSAASTFMRVVNFMRFTITPDGSPEVATSARISGKAVLALAGKRPVKRAPALTVKMVRALHRVLEDKKRHVYDRLCAGTFLIAVYGRCRWSDLRHIQEIILDISDDRQIGFIEVLTAHHKTAKKDQVRLLPIVAPAFGITGECWAESFLSLRAANIGECRNGPLLPAVTEQKPLSFSNRPIETDEATDILRFLLSDFPEAAKLTSHSCKETPLSWLAKAGADKLLGLVLVLARLATRTGVFHLPEQQTFSHACEALFSRSEVHSLRCIFQDWLTTQSPGTDISWEVFPGQPYCLQALHVVSRICQDRDVSLFPCLQQGVPTGFDGDIPLSNVFLPQGGGHPFEQSLGICHGNWSYAEADLPTLHALVEEEVANGWLLELDSLEAAQERFGDKLAIGKMSIVKAERKKPRLVVDSTVCGTNPSCTIPETYTLPGVDDVRESFPLRLHSGMCAGFAFDIKSAHKTVRVRDSDQGLLGVSLPKIQGSGRRWLFYRVCPFGANFSAPWFQRLGSFFSPHFAFVDMAPSRPAGLRGQSMLRALQRNFGGLTKEEFMALCTVFLTGGRIAELEVNWFRTTLAVLQEALLDLPERDLPERDLKDANYEPCRYKLIIDETEDGGAVRVLQSAGLFPAQVPVLEVSRLPGDQSDLHRSPVVSDIRRAAERPGMCVMVDFDEILDGFYDLLNLRFQRIHANGRVGFAATVAAGSYSVLAPVDRRFQLVVCIRAKDLALTPLPFLNRFDKFYLGPGDLAIHTADILCHRQIQQHFLRDYLLQPVRQRLQASVQLLGPASLIGFDAATMDSANEAMQTSRCQMPLQLLSAGWEERTEGAAEETEKPISREGPLDIGQARPERAEITDQADPVCFGHENAGNTCFLQASVVLICVHERHLLPPEHEAEPVFLTDLRQQDDAVEVFEALLDECKCSKLALPTMTCARKSDCVGLSDPASKVYVSTALNEWVLRTAMGTGKSFATLLQVIVMETVTP</sequence>
<accession>A0A812K984</accession>
<proteinExistence type="predicted"/>
<dbReference type="GO" id="GO:0016887">
    <property type="term" value="F:ATP hydrolysis activity"/>
    <property type="evidence" value="ECO:0007669"/>
    <property type="project" value="InterPro"/>
</dbReference>
<evidence type="ECO:0000256" key="1">
    <source>
        <dbReference type="SAM" id="MobiDB-lite"/>
    </source>
</evidence>
<dbReference type="OrthoDB" id="444499at2759"/>
<dbReference type="EMBL" id="CAJNDS010000615">
    <property type="protein sequence ID" value="CAE7223067.1"/>
    <property type="molecule type" value="Genomic_DNA"/>
</dbReference>
<dbReference type="Proteomes" id="UP000604046">
    <property type="component" value="Unassembled WGS sequence"/>
</dbReference>
<dbReference type="Gene3D" id="1.10.443.10">
    <property type="entry name" value="Intergrase catalytic core"/>
    <property type="match status" value="1"/>
</dbReference>
<name>A0A812K984_9DINO</name>
<protein>
    <submittedName>
        <fullName evidence="2">Uncharacterized protein</fullName>
    </submittedName>
</protein>